<evidence type="ECO:0000313" key="2">
    <source>
        <dbReference type="EMBL" id="RFM29960.1"/>
    </source>
</evidence>
<evidence type="ECO:0008006" key="4">
    <source>
        <dbReference type="Google" id="ProtNLM"/>
    </source>
</evidence>
<dbReference type="Proteomes" id="UP000261284">
    <property type="component" value="Unassembled WGS sequence"/>
</dbReference>
<evidence type="ECO:0000313" key="3">
    <source>
        <dbReference type="Proteomes" id="UP000261284"/>
    </source>
</evidence>
<reference evidence="2 3" key="1">
    <citation type="submission" date="2018-08" db="EMBL/GenBank/DDBJ databases">
        <title>Chitinophagaceae sp. K23C18032701, a novel bacterium isolated from forest soil.</title>
        <authorList>
            <person name="Wang C."/>
        </authorList>
    </citation>
    <scope>NUCLEOTIDE SEQUENCE [LARGE SCALE GENOMIC DNA]</scope>
    <source>
        <strain evidence="2 3">K23C18032701</strain>
    </source>
</reference>
<dbReference type="InterPro" id="IPR032676">
    <property type="entry name" value="YkuD_2"/>
</dbReference>
<dbReference type="Pfam" id="PF13645">
    <property type="entry name" value="YkuD_2"/>
    <property type="match status" value="1"/>
</dbReference>
<dbReference type="PANTHER" id="PTHR38477:SF1">
    <property type="entry name" value="MUREIN L,D-TRANSPEPTIDASE CATALYTIC DOMAIN FAMILY PROTEIN"/>
    <property type="match status" value="1"/>
</dbReference>
<proteinExistence type="predicted"/>
<sequence>MKRFLILCGFYACTFGSLAVTSAFGKDLNDDKKFPSLLGNSESAVVNHWVDSMYTQLHLDSAGLNRSVFFNACKGYEYLLSKNLLAKKHLLTICDYSQPSSAKRLYVLDMEKGLILYNTYVSHGRNSGKDMASSFSNLNNSHKSSLGFMITAETYRGKAGYSMRFDGQEHGINSNVRKRDIVMHGSFYVNGERADEGQMMGRSYGCPAVPYEEHKNIIDEIKDGSCFFAYYPDAWYAHSSQIVNARFNWPALEAPLPPLNIAALNK</sequence>
<organism evidence="2 3">
    <name type="scientific">Deminuibacter soli</name>
    <dbReference type="NCBI Taxonomy" id="2291815"/>
    <lineage>
        <taxon>Bacteria</taxon>
        <taxon>Pseudomonadati</taxon>
        <taxon>Bacteroidota</taxon>
        <taxon>Chitinophagia</taxon>
        <taxon>Chitinophagales</taxon>
        <taxon>Chitinophagaceae</taxon>
        <taxon>Deminuibacter</taxon>
    </lineage>
</organism>
<dbReference type="PANTHER" id="PTHR38477">
    <property type="entry name" value="HYPOTHETICAL EXPORTED PROTEIN"/>
    <property type="match status" value="1"/>
</dbReference>
<dbReference type="RefSeq" id="WP_116845716.1">
    <property type="nucleotide sequence ID" value="NZ_QTJU01000001.1"/>
</dbReference>
<gene>
    <name evidence="2" type="ORF">DXN05_03020</name>
</gene>
<accession>A0A3E1NPX1</accession>
<comment type="caution">
    <text evidence="2">The sequence shown here is derived from an EMBL/GenBank/DDBJ whole genome shotgun (WGS) entry which is preliminary data.</text>
</comment>
<keyword evidence="3" id="KW-1185">Reference proteome</keyword>
<dbReference type="AlphaFoldDB" id="A0A3E1NPX1"/>
<name>A0A3E1NPX1_9BACT</name>
<feature type="signal peptide" evidence="1">
    <location>
        <begin position="1"/>
        <end position="19"/>
    </location>
</feature>
<feature type="chain" id="PRO_5017762504" description="Murein L,D-transpeptidase catalytic domain family protein" evidence="1">
    <location>
        <begin position="20"/>
        <end position="266"/>
    </location>
</feature>
<dbReference type="OrthoDB" id="9815195at2"/>
<keyword evidence="1" id="KW-0732">Signal</keyword>
<evidence type="ECO:0000256" key="1">
    <source>
        <dbReference type="SAM" id="SignalP"/>
    </source>
</evidence>
<protein>
    <recommendedName>
        <fullName evidence="4">Murein L,D-transpeptidase catalytic domain family protein</fullName>
    </recommendedName>
</protein>
<dbReference type="EMBL" id="QTJU01000001">
    <property type="protein sequence ID" value="RFM29960.1"/>
    <property type="molecule type" value="Genomic_DNA"/>
</dbReference>